<dbReference type="Pfam" id="PF00085">
    <property type="entry name" value="Thioredoxin"/>
    <property type="match status" value="1"/>
</dbReference>
<evidence type="ECO:0000256" key="4">
    <source>
        <dbReference type="ARBA" id="ARBA00023157"/>
    </source>
</evidence>
<dbReference type="FunFam" id="3.40.30.10:FF:000155">
    <property type="entry name" value="Thioredoxin"/>
    <property type="match status" value="1"/>
</dbReference>
<organism evidence="9 10">
    <name type="scientific">Kitasatospora albolonga</name>
    <dbReference type="NCBI Taxonomy" id="68173"/>
    <lineage>
        <taxon>Bacteria</taxon>
        <taxon>Bacillati</taxon>
        <taxon>Actinomycetota</taxon>
        <taxon>Actinomycetes</taxon>
        <taxon>Kitasatosporales</taxon>
        <taxon>Streptomycetaceae</taxon>
        <taxon>Kitasatospora</taxon>
    </lineage>
</organism>
<dbReference type="PROSITE" id="PS51352">
    <property type="entry name" value="THIOREDOXIN_2"/>
    <property type="match status" value="1"/>
</dbReference>
<feature type="compositionally biased region" description="Basic and acidic residues" evidence="7">
    <location>
        <begin position="110"/>
        <end position="122"/>
    </location>
</feature>
<evidence type="ECO:0000259" key="8">
    <source>
        <dbReference type="PROSITE" id="PS51352"/>
    </source>
</evidence>
<evidence type="ECO:0000256" key="6">
    <source>
        <dbReference type="NCBIfam" id="TIGR01068"/>
    </source>
</evidence>
<dbReference type="PANTHER" id="PTHR45663:SF40">
    <property type="entry name" value="THIOREDOXIN 2"/>
    <property type="match status" value="1"/>
</dbReference>
<proteinExistence type="inferred from homology"/>
<keyword evidence="10" id="KW-1185">Reference proteome</keyword>
<keyword evidence="2" id="KW-0813">Transport</keyword>
<dbReference type="PRINTS" id="PR00421">
    <property type="entry name" value="THIOREDOXIN"/>
</dbReference>
<dbReference type="AlphaFoldDB" id="A0ABC8C409"/>
<evidence type="ECO:0000256" key="3">
    <source>
        <dbReference type="ARBA" id="ARBA00022982"/>
    </source>
</evidence>
<evidence type="ECO:0000313" key="9">
    <source>
        <dbReference type="EMBL" id="ARF76708.1"/>
    </source>
</evidence>
<gene>
    <name evidence="9" type="ORF">B7C62_33805</name>
</gene>
<dbReference type="RefSeq" id="WP_084752711.1">
    <property type="nucleotide sequence ID" value="NZ_CP020563.1"/>
</dbReference>
<name>A0ABC8C409_9ACTN</name>
<reference evidence="9 10" key="1">
    <citation type="submission" date="2017-04" db="EMBL/GenBank/DDBJ databases">
        <title>The complete genome sequence of Streptomyces albolongus YIM 101047, the producer of novel bafilomycins and novel odoriferous sesquiterpenoids.</title>
        <authorList>
            <person name="Yin M."/>
            <person name="Jiang Y."/>
        </authorList>
    </citation>
    <scope>NUCLEOTIDE SEQUENCE [LARGE SCALE GENOMIC DNA]</scope>
    <source>
        <strain evidence="9 10">YIM 101047</strain>
    </source>
</reference>
<dbReference type="KEGG" id="kab:B7C62_33805"/>
<dbReference type="SUPFAM" id="SSF52833">
    <property type="entry name" value="Thioredoxin-like"/>
    <property type="match status" value="1"/>
</dbReference>
<dbReference type="PANTHER" id="PTHR45663">
    <property type="entry name" value="GEO12009P1"/>
    <property type="match status" value="1"/>
</dbReference>
<feature type="domain" description="Thioredoxin" evidence="8">
    <location>
        <begin position="1"/>
        <end position="105"/>
    </location>
</feature>
<dbReference type="InterPro" id="IPR005746">
    <property type="entry name" value="Thioredoxin"/>
</dbReference>
<dbReference type="EMBL" id="CP020563">
    <property type="protein sequence ID" value="ARF76708.1"/>
    <property type="molecule type" value="Genomic_DNA"/>
</dbReference>
<evidence type="ECO:0000313" key="10">
    <source>
        <dbReference type="Proteomes" id="UP000192251"/>
    </source>
</evidence>
<dbReference type="InterPro" id="IPR013766">
    <property type="entry name" value="Thioredoxin_domain"/>
</dbReference>
<dbReference type="GO" id="GO:0015035">
    <property type="term" value="F:protein-disulfide reductase activity"/>
    <property type="evidence" value="ECO:0007669"/>
    <property type="project" value="UniProtKB-UniRule"/>
</dbReference>
<dbReference type="NCBIfam" id="TIGR01068">
    <property type="entry name" value="thioredoxin"/>
    <property type="match status" value="1"/>
</dbReference>
<dbReference type="InterPro" id="IPR036249">
    <property type="entry name" value="Thioredoxin-like_sf"/>
</dbReference>
<dbReference type="Proteomes" id="UP000192251">
    <property type="component" value="Chromosome"/>
</dbReference>
<accession>A0ABC8C409</accession>
<keyword evidence="4" id="KW-1015">Disulfide bond</keyword>
<dbReference type="CDD" id="cd02947">
    <property type="entry name" value="TRX_family"/>
    <property type="match status" value="1"/>
</dbReference>
<keyword evidence="3" id="KW-0249">Electron transport</keyword>
<evidence type="ECO:0000256" key="5">
    <source>
        <dbReference type="ARBA" id="ARBA00023284"/>
    </source>
</evidence>
<evidence type="ECO:0000256" key="7">
    <source>
        <dbReference type="SAM" id="MobiDB-lite"/>
    </source>
</evidence>
<evidence type="ECO:0000256" key="2">
    <source>
        <dbReference type="ARBA" id="ARBA00022448"/>
    </source>
</evidence>
<dbReference type="PROSITE" id="PS00194">
    <property type="entry name" value="THIOREDOXIN_1"/>
    <property type="match status" value="1"/>
</dbReference>
<sequence>MSTVELTKENFDQVVSDNGFVLIDFWASWCGPCRQFAPVYDSASERHPDLVFAKVDTEAQQELAAAFDIRSIPTLMIVRDNVAVFSQPGALPEAALEDVIGQARNLDMDEVRRSVEEQKRAAEAGPGQQEPQ</sequence>
<dbReference type="InterPro" id="IPR017937">
    <property type="entry name" value="Thioredoxin_CS"/>
</dbReference>
<feature type="region of interest" description="Disordered" evidence="7">
    <location>
        <begin position="110"/>
        <end position="132"/>
    </location>
</feature>
<evidence type="ECO:0000256" key="1">
    <source>
        <dbReference type="ARBA" id="ARBA00008987"/>
    </source>
</evidence>
<comment type="similarity">
    <text evidence="1">Belongs to the thioredoxin family.</text>
</comment>
<keyword evidence="5" id="KW-0676">Redox-active center</keyword>
<protein>
    <recommendedName>
        <fullName evidence="6">Thioredoxin</fullName>
    </recommendedName>
</protein>
<dbReference type="Gene3D" id="3.40.30.10">
    <property type="entry name" value="Glutaredoxin"/>
    <property type="match status" value="1"/>
</dbReference>